<dbReference type="Proteomes" id="UP000465241">
    <property type="component" value="Unassembled WGS sequence"/>
</dbReference>
<name>A0A7I9WFQ1_9MYCO</name>
<dbReference type="AlphaFoldDB" id="A0A7I9WFQ1"/>
<reference evidence="1 2" key="1">
    <citation type="journal article" date="2019" name="Emerg. Microbes Infect.">
        <title>Comprehensive subspecies identification of 175 nontuberculous mycobacteria species based on 7547 genomic profiles.</title>
        <authorList>
            <person name="Matsumoto Y."/>
            <person name="Kinjo T."/>
            <person name="Motooka D."/>
            <person name="Nabeya D."/>
            <person name="Jung N."/>
            <person name="Uechi K."/>
            <person name="Horii T."/>
            <person name="Iida T."/>
            <person name="Fujita J."/>
            <person name="Nakamura S."/>
        </authorList>
    </citation>
    <scope>NUCLEOTIDE SEQUENCE [LARGE SCALE GENOMIC DNA]</scope>
    <source>
        <strain evidence="1 2">JCM 13392</strain>
    </source>
</reference>
<gene>
    <name evidence="1" type="ORF">MMUR_04850</name>
</gene>
<evidence type="ECO:0000313" key="2">
    <source>
        <dbReference type="Proteomes" id="UP000465241"/>
    </source>
</evidence>
<sequence>MAAVSTKFGFAIATAAGVLTLFGSAPLAMAIPTSVNQFAPVNTKTVYVNVR</sequence>
<comment type="caution">
    <text evidence="1">The sequence shown here is derived from an EMBL/GenBank/DDBJ whole genome shotgun (WGS) entry which is preliminary data.</text>
</comment>
<keyword evidence="2" id="KW-1185">Reference proteome</keyword>
<evidence type="ECO:0000313" key="1">
    <source>
        <dbReference type="EMBL" id="GFG56349.1"/>
    </source>
</evidence>
<dbReference type="EMBL" id="BLKT01000003">
    <property type="protein sequence ID" value="GFG56349.1"/>
    <property type="molecule type" value="Genomic_DNA"/>
</dbReference>
<organism evidence="1 2">
    <name type="scientific">Mycolicibacterium murale</name>
    <dbReference type="NCBI Taxonomy" id="182220"/>
    <lineage>
        <taxon>Bacteria</taxon>
        <taxon>Bacillati</taxon>
        <taxon>Actinomycetota</taxon>
        <taxon>Actinomycetes</taxon>
        <taxon>Mycobacteriales</taxon>
        <taxon>Mycobacteriaceae</taxon>
        <taxon>Mycolicibacterium</taxon>
    </lineage>
</organism>
<accession>A0A7I9WFQ1</accession>
<proteinExistence type="predicted"/>
<protein>
    <submittedName>
        <fullName evidence="1">Uncharacterized protein</fullName>
    </submittedName>
</protein>